<reference evidence="1" key="1">
    <citation type="submission" date="2006-10" db="EMBL/GenBank/DDBJ databases">
        <title>Complete sequence of Solibacter usitatus Ellin6076.</title>
        <authorList>
            <consortium name="US DOE Joint Genome Institute"/>
            <person name="Copeland A."/>
            <person name="Lucas S."/>
            <person name="Lapidus A."/>
            <person name="Barry K."/>
            <person name="Detter J.C."/>
            <person name="Glavina del Rio T."/>
            <person name="Hammon N."/>
            <person name="Israni S."/>
            <person name="Dalin E."/>
            <person name="Tice H."/>
            <person name="Pitluck S."/>
            <person name="Thompson L.S."/>
            <person name="Brettin T."/>
            <person name="Bruce D."/>
            <person name="Han C."/>
            <person name="Tapia R."/>
            <person name="Gilna P."/>
            <person name="Schmutz J."/>
            <person name="Larimer F."/>
            <person name="Land M."/>
            <person name="Hauser L."/>
            <person name="Kyrpides N."/>
            <person name="Mikhailova N."/>
            <person name="Janssen P.H."/>
            <person name="Kuske C.R."/>
            <person name="Richardson P."/>
        </authorList>
    </citation>
    <scope>NUCLEOTIDE SEQUENCE</scope>
    <source>
        <strain evidence="1">Ellin6076</strain>
    </source>
</reference>
<dbReference type="HOGENOM" id="CLU_2810158_0_0_0"/>
<accession>Q01SC5</accession>
<dbReference type="eggNOG" id="COG3415">
    <property type="taxonomic scope" value="Bacteria"/>
</dbReference>
<sequence length="67" mass="8041">MPWQEIRVEEQRLLMIRDHEEGMSISELAEVYGVSRKTVYKWLERHDEQGFLGYKHRAGARIARPTR</sequence>
<dbReference type="SUPFAM" id="SSF46689">
    <property type="entry name" value="Homeodomain-like"/>
    <property type="match status" value="1"/>
</dbReference>
<protein>
    <submittedName>
        <fullName evidence="1">Resolvase helix-turn-helix domain protein</fullName>
    </submittedName>
</protein>
<proteinExistence type="predicted"/>
<dbReference type="EMBL" id="CP000473">
    <property type="protein sequence ID" value="ABJ87445.1"/>
    <property type="molecule type" value="Genomic_DNA"/>
</dbReference>
<gene>
    <name evidence="1" type="ordered locus">Acid_6522</name>
</gene>
<dbReference type="InterPro" id="IPR009057">
    <property type="entry name" value="Homeodomain-like_sf"/>
</dbReference>
<dbReference type="AlphaFoldDB" id="Q01SC5"/>
<dbReference type="InParanoid" id="Q01SC5"/>
<dbReference type="STRING" id="234267.Acid_6522"/>
<dbReference type="Gene3D" id="1.10.10.60">
    <property type="entry name" value="Homeodomain-like"/>
    <property type="match status" value="1"/>
</dbReference>
<name>Q01SC5_SOLUE</name>
<dbReference type="KEGG" id="sus:Acid_6522"/>
<evidence type="ECO:0000313" key="1">
    <source>
        <dbReference type="EMBL" id="ABJ87445.1"/>
    </source>
</evidence>
<organism evidence="1">
    <name type="scientific">Solibacter usitatus (strain Ellin6076)</name>
    <dbReference type="NCBI Taxonomy" id="234267"/>
    <lineage>
        <taxon>Bacteria</taxon>
        <taxon>Pseudomonadati</taxon>
        <taxon>Acidobacteriota</taxon>
        <taxon>Terriglobia</taxon>
        <taxon>Bryobacterales</taxon>
        <taxon>Solibacteraceae</taxon>
        <taxon>Candidatus Solibacter</taxon>
    </lineage>
</organism>
<dbReference type="Pfam" id="PF13384">
    <property type="entry name" value="HTH_23"/>
    <property type="match status" value="1"/>
</dbReference>